<evidence type="ECO:0000313" key="1">
    <source>
        <dbReference type="EMBL" id="KAK2108310.1"/>
    </source>
</evidence>
<reference evidence="1 2" key="1">
    <citation type="submission" date="2023-05" db="EMBL/GenBank/DDBJ databases">
        <title>B98-5 Cell Line De Novo Hybrid Assembly: An Optical Mapping Approach.</title>
        <authorList>
            <person name="Kananen K."/>
            <person name="Auerbach J.A."/>
            <person name="Kautto E."/>
            <person name="Blachly J.S."/>
        </authorList>
    </citation>
    <scope>NUCLEOTIDE SEQUENCE [LARGE SCALE GENOMIC DNA]</scope>
    <source>
        <strain evidence="1">B95-8</strain>
        <tissue evidence="1">Cell line</tissue>
    </source>
</reference>
<comment type="caution">
    <text evidence="1">The sequence shown here is derived from an EMBL/GenBank/DDBJ whole genome shotgun (WGS) entry which is preliminary data.</text>
</comment>
<proteinExistence type="predicted"/>
<keyword evidence="2" id="KW-1185">Reference proteome</keyword>
<gene>
    <name evidence="1" type="ORF">P7K49_013475</name>
</gene>
<protein>
    <submittedName>
        <fullName evidence="1">Uncharacterized protein</fullName>
    </submittedName>
</protein>
<dbReference type="EMBL" id="JASSZA010000006">
    <property type="protein sequence ID" value="KAK2108310.1"/>
    <property type="molecule type" value="Genomic_DNA"/>
</dbReference>
<sequence length="122" mass="13210">MSDAAVDTSSEITTKVRLDAARPLGVRAPPPGRCLERNSWTASSSLLVPLAVKQLAPGAARRLALLSKLICEPSEWRREEKGLAGGRRPAGRTEITLKLERVGNRKCWGARVGARAGRGKWL</sequence>
<name>A0ABQ9VGJ5_SAGOE</name>
<dbReference type="Proteomes" id="UP001266305">
    <property type="component" value="Unassembled WGS sequence"/>
</dbReference>
<organism evidence="1 2">
    <name type="scientific">Saguinus oedipus</name>
    <name type="common">Cotton-top tamarin</name>
    <name type="synonym">Oedipomidas oedipus</name>
    <dbReference type="NCBI Taxonomy" id="9490"/>
    <lineage>
        <taxon>Eukaryota</taxon>
        <taxon>Metazoa</taxon>
        <taxon>Chordata</taxon>
        <taxon>Craniata</taxon>
        <taxon>Vertebrata</taxon>
        <taxon>Euteleostomi</taxon>
        <taxon>Mammalia</taxon>
        <taxon>Eutheria</taxon>
        <taxon>Euarchontoglires</taxon>
        <taxon>Primates</taxon>
        <taxon>Haplorrhini</taxon>
        <taxon>Platyrrhini</taxon>
        <taxon>Cebidae</taxon>
        <taxon>Callitrichinae</taxon>
        <taxon>Saguinus</taxon>
    </lineage>
</organism>
<accession>A0ABQ9VGJ5</accession>
<evidence type="ECO:0000313" key="2">
    <source>
        <dbReference type="Proteomes" id="UP001266305"/>
    </source>
</evidence>